<keyword evidence="2" id="KW-1185">Reference proteome</keyword>
<evidence type="ECO:0000313" key="1">
    <source>
        <dbReference type="EMBL" id="ABG82396.1"/>
    </source>
</evidence>
<reference evidence="1 2" key="1">
    <citation type="journal article" date="2006" name="Genome Res.">
        <title>Skewed genomic variability in strains of the toxigenic bacterial pathogen, Clostridium perfringens.</title>
        <authorList>
            <person name="Myers G.S."/>
            <person name="Rasko D.A."/>
            <person name="Cheung J.K."/>
            <person name="Ravel J."/>
            <person name="Seshadri R."/>
            <person name="Deboy R.T."/>
            <person name="Ren Q."/>
            <person name="Varga J."/>
            <person name="Awad M.M."/>
            <person name="Brinkac L.M."/>
            <person name="Daugherty S.C."/>
            <person name="Haft D.H."/>
            <person name="Dodson R.J."/>
            <person name="Madupu R."/>
            <person name="Nelson W.C."/>
            <person name="Rosovitz M.J."/>
            <person name="Sullivan S.A."/>
            <person name="Khouri H."/>
            <person name="Dimitrov G.I."/>
            <person name="Watkins K.L."/>
            <person name="Mulligan S."/>
            <person name="Benton J."/>
            <person name="Radune D."/>
            <person name="Fisher D.J."/>
            <person name="Atkins H.S."/>
            <person name="Hiscox T."/>
            <person name="Jost B.H."/>
            <person name="Billington S.J."/>
            <person name="Songer J.G."/>
            <person name="McClane B.A."/>
            <person name="Titball R.W."/>
            <person name="Rood J.I."/>
            <person name="Melville S.B."/>
            <person name="Paulsen I.T."/>
        </authorList>
    </citation>
    <scope>NUCLEOTIDE SEQUENCE [LARGE SCALE GENOMIC DNA]</scope>
    <source>
        <strain evidence="2">ATCC 13124 / DSM 756 / JCM 1290 / NCIMB 6125 / NCTC 8237 / S 107 / Type A</strain>
    </source>
</reference>
<dbReference type="eggNOG" id="ENOG50331U8">
    <property type="taxonomic scope" value="Bacteria"/>
</dbReference>
<dbReference type="RefSeq" id="WP_011590470.1">
    <property type="nucleotide sequence ID" value="NC_008261.1"/>
</dbReference>
<dbReference type="KEGG" id="cpf:CPF_0954"/>
<protein>
    <recommendedName>
        <fullName evidence="3">HEPN domain-containing protein</fullName>
    </recommendedName>
</protein>
<organism evidence="1 2">
    <name type="scientific">Clostridium perfringens (strain ATCC 13124 / DSM 756 / JCM 1290 / NCIMB 6125 / NCTC 8237 / Type A)</name>
    <dbReference type="NCBI Taxonomy" id="195103"/>
    <lineage>
        <taxon>Bacteria</taxon>
        <taxon>Bacillati</taxon>
        <taxon>Bacillota</taxon>
        <taxon>Clostridia</taxon>
        <taxon>Eubacteriales</taxon>
        <taxon>Clostridiaceae</taxon>
        <taxon>Clostridium</taxon>
    </lineage>
</organism>
<sequence length="205" mass="24435">MERKVFIEGKNKSEQAYIGWESEELYLIGVKDGYKSSADDLLDKAILEGHKNRIDILDKYIFPIMFLYRHSIEISLKLIYRRVNGKIPTGHNLMTLWDRVDKDVLNLLNNDIKLKKLEEKYNTKIYRLNIDKKLLNEIKNLIKELQGIDSNGDVWRYLINKNGDLYFNKWKFIDYPNLKNTINYIYEFLDGLYCEVDEILVVRKS</sequence>
<dbReference type="AlphaFoldDB" id="A0A0H2YNV2"/>
<dbReference type="EMBL" id="CP000246">
    <property type="protein sequence ID" value="ABG82396.1"/>
    <property type="molecule type" value="Genomic_DNA"/>
</dbReference>
<name>A0A0H2YNV2_CLOP1</name>
<dbReference type="PaxDb" id="195103-CPF_0954"/>
<evidence type="ECO:0008006" key="3">
    <source>
        <dbReference type="Google" id="ProtNLM"/>
    </source>
</evidence>
<dbReference type="HOGENOM" id="CLU_1335607_0_0_9"/>
<evidence type="ECO:0000313" key="2">
    <source>
        <dbReference type="Proteomes" id="UP000001823"/>
    </source>
</evidence>
<dbReference type="STRING" id="195103.CPF_0954"/>
<dbReference type="Proteomes" id="UP000001823">
    <property type="component" value="Chromosome"/>
</dbReference>
<gene>
    <name evidence="1" type="ordered locus">CPF_0954</name>
</gene>
<proteinExistence type="predicted"/>
<accession>A0A0H2YNV2</accession>